<evidence type="ECO:0000313" key="2">
    <source>
        <dbReference type="Proteomes" id="UP001066276"/>
    </source>
</evidence>
<organism evidence="1 2">
    <name type="scientific">Pleurodeles waltl</name>
    <name type="common">Iberian ribbed newt</name>
    <dbReference type="NCBI Taxonomy" id="8319"/>
    <lineage>
        <taxon>Eukaryota</taxon>
        <taxon>Metazoa</taxon>
        <taxon>Chordata</taxon>
        <taxon>Craniata</taxon>
        <taxon>Vertebrata</taxon>
        <taxon>Euteleostomi</taxon>
        <taxon>Amphibia</taxon>
        <taxon>Batrachia</taxon>
        <taxon>Caudata</taxon>
        <taxon>Salamandroidea</taxon>
        <taxon>Salamandridae</taxon>
        <taxon>Pleurodelinae</taxon>
        <taxon>Pleurodeles</taxon>
    </lineage>
</organism>
<dbReference type="EMBL" id="JANPWB010000008">
    <property type="protein sequence ID" value="KAJ1161762.1"/>
    <property type="molecule type" value="Genomic_DNA"/>
</dbReference>
<dbReference type="AlphaFoldDB" id="A0AAV7SBW9"/>
<evidence type="ECO:0000313" key="1">
    <source>
        <dbReference type="EMBL" id="KAJ1161762.1"/>
    </source>
</evidence>
<sequence>MDSSKTDRPERRTTLVTRELSREDLNSKLDQLSFGTKCAEEDWAAFRDVVYNTAIAHLDQNTRKHQDWLDDNDEDIQILLDEKCEAFRSLQQNTTTASKKAVYNSIKSKVNAKIREMQDSWLSRKADEIQKYTDSNNSKHFYDALKTTYGP</sequence>
<protein>
    <submittedName>
        <fullName evidence="1">Uncharacterized protein</fullName>
    </submittedName>
</protein>
<dbReference type="Proteomes" id="UP001066276">
    <property type="component" value="Chromosome 4_2"/>
</dbReference>
<proteinExistence type="predicted"/>
<keyword evidence="2" id="KW-1185">Reference proteome</keyword>
<name>A0AAV7SBW9_PLEWA</name>
<reference evidence="1" key="1">
    <citation type="journal article" date="2022" name="bioRxiv">
        <title>Sequencing and chromosome-scale assembly of the giantPleurodeles waltlgenome.</title>
        <authorList>
            <person name="Brown T."/>
            <person name="Elewa A."/>
            <person name="Iarovenko S."/>
            <person name="Subramanian E."/>
            <person name="Araus A.J."/>
            <person name="Petzold A."/>
            <person name="Susuki M."/>
            <person name="Suzuki K.-i.T."/>
            <person name="Hayashi T."/>
            <person name="Toyoda A."/>
            <person name="Oliveira C."/>
            <person name="Osipova E."/>
            <person name="Leigh N.D."/>
            <person name="Simon A."/>
            <person name="Yun M.H."/>
        </authorList>
    </citation>
    <scope>NUCLEOTIDE SEQUENCE</scope>
    <source>
        <strain evidence="1">20211129_DDA</strain>
        <tissue evidence="1">Liver</tissue>
    </source>
</reference>
<comment type="caution">
    <text evidence="1">The sequence shown here is derived from an EMBL/GenBank/DDBJ whole genome shotgun (WGS) entry which is preliminary data.</text>
</comment>
<accession>A0AAV7SBW9</accession>
<gene>
    <name evidence="1" type="ORF">NDU88_002243</name>
</gene>